<dbReference type="SUPFAM" id="SSF109998">
    <property type="entry name" value="Triger factor/SurA peptide-binding domain-like"/>
    <property type="match status" value="1"/>
</dbReference>
<keyword evidence="11" id="KW-1185">Reference proteome</keyword>
<dbReference type="RefSeq" id="WP_149054398.1">
    <property type="nucleotide sequence ID" value="NZ_CP043420.1"/>
</dbReference>
<proteinExistence type="predicted"/>
<dbReference type="InterPro" id="IPR015391">
    <property type="entry name" value="SurA_N"/>
</dbReference>
<dbReference type="Gene3D" id="1.10.4030.10">
    <property type="entry name" value="Porin chaperone SurA, peptide-binding domain"/>
    <property type="match status" value="1"/>
</dbReference>
<dbReference type="Proteomes" id="UP000322553">
    <property type="component" value="Chromosome"/>
</dbReference>
<keyword evidence="3 6" id="KW-0697">Rotamase</keyword>
<dbReference type="KEGG" id="kuy:FY550_05165"/>
<protein>
    <submittedName>
        <fullName evidence="10">Peptidylprolyl isomerase</fullName>
    </submittedName>
</protein>
<evidence type="ECO:0000256" key="3">
    <source>
        <dbReference type="ARBA" id="ARBA00023110"/>
    </source>
</evidence>
<dbReference type="InterPro" id="IPR046357">
    <property type="entry name" value="PPIase_dom_sf"/>
</dbReference>
<dbReference type="GO" id="GO:0003755">
    <property type="term" value="F:peptidyl-prolyl cis-trans isomerase activity"/>
    <property type="evidence" value="ECO:0007669"/>
    <property type="project" value="UniProtKB-KW"/>
</dbReference>
<keyword evidence="2" id="KW-0574">Periplasm</keyword>
<keyword evidence="5 6" id="KW-0413">Isomerase</keyword>
<evidence type="ECO:0000256" key="7">
    <source>
        <dbReference type="SAM" id="MobiDB-lite"/>
    </source>
</evidence>
<dbReference type="InterPro" id="IPR000297">
    <property type="entry name" value="PPIase_PpiC"/>
</dbReference>
<keyword evidence="1 8" id="KW-0732">Signal</keyword>
<gene>
    <name evidence="10" type="ORF">FY550_05165</name>
</gene>
<evidence type="ECO:0000256" key="6">
    <source>
        <dbReference type="PROSITE-ProRule" id="PRU00278"/>
    </source>
</evidence>
<evidence type="ECO:0000256" key="1">
    <source>
        <dbReference type="ARBA" id="ARBA00022729"/>
    </source>
</evidence>
<dbReference type="PANTHER" id="PTHR47637:SF1">
    <property type="entry name" value="CHAPERONE SURA"/>
    <property type="match status" value="1"/>
</dbReference>
<keyword evidence="4" id="KW-0143">Chaperone</keyword>
<feature type="domain" description="PpiC" evidence="9">
    <location>
        <begin position="178"/>
        <end position="280"/>
    </location>
</feature>
<dbReference type="PANTHER" id="PTHR47637">
    <property type="entry name" value="CHAPERONE SURA"/>
    <property type="match status" value="1"/>
</dbReference>
<dbReference type="Gene3D" id="3.10.50.40">
    <property type="match status" value="1"/>
</dbReference>
<dbReference type="PROSITE" id="PS50198">
    <property type="entry name" value="PPIC_PPIASE_2"/>
    <property type="match status" value="1"/>
</dbReference>
<reference evidence="10 11" key="1">
    <citation type="submission" date="2019-08" db="EMBL/GenBank/DDBJ databases">
        <title>Complete genome sequence of Kushneria sp. YCWA18, a halophilic phosphate-solubilizing bacterium isolated from Daqiao saltern in China.</title>
        <authorList>
            <person name="Du G.-X."/>
            <person name="Qu L.-Y."/>
        </authorList>
    </citation>
    <scope>NUCLEOTIDE SEQUENCE [LARGE SCALE GENOMIC DNA]</scope>
    <source>
        <strain evidence="10 11">YCWA18</strain>
    </source>
</reference>
<dbReference type="Pfam" id="PF00639">
    <property type="entry name" value="Rotamase"/>
    <property type="match status" value="1"/>
</dbReference>
<feature type="chain" id="PRO_5022936230" evidence="8">
    <location>
        <begin position="30"/>
        <end position="335"/>
    </location>
</feature>
<dbReference type="InterPro" id="IPR027304">
    <property type="entry name" value="Trigger_fact/SurA_dom_sf"/>
</dbReference>
<organism evidence="10 11">
    <name type="scientific">Kushneria phosphatilytica</name>
    <dbReference type="NCBI Taxonomy" id="657387"/>
    <lineage>
        <taxon>Bacteria</taxon>
        <taxon>Pseudomonadati</taxon>
        <taxon>Pseudomonadota</taxon>
        <taxon>Gammaproteobacteria</taxon>
        <taxon>Oceanospirillales</taxon>
        <taxon>Halomonadaceae</taxon>
        <taxon>Kushneria</taxon>
    </lineage>
</organism>
<evidence type="ECO:0000256" key="2">
    <source>
        <dbReference type="ARBA" id="ARBA00022764"/>
    </source>
</evidence>
<accession>A0A5C1A0H9</accession>
<dbReference type="InterPro" id="IPR050280">
    <property type="entry name" value="OMP_Chaperone_SurA"/>
</dbReference>
<dbReference type="AlphaFoldDB" id="A0A5C1A0H9"/>
<evidence type="ECO:0000259" key="9">
    <source>
        <dbReference type="PROSITE" id="PS50198"/>
    </source>
</evidence>
<sequence>MKAGNLRNPRLAPLLALVMALVLTPLAHAEVKPLARIVAVVNDDAIMSTELDDRVRQVRSQLQSRNVPMPDDSELRHQVLQRMITEQIELQMAQRANLSVSDTQLNKALRSIAQNNDMTLDQFSQHLQKQGLSLGDVREQVRRELLINQVQQHEVAGQVNITDREVDQYLQNAGANANVQYHLGHILIAVPEAPTPQQAQAAKQKAQQLRERIESGKASFEQVAASQSDGSNALDGGDLGWRSGAELPTVFSDVVPDMSVGDVSQPIRSPSGYHLVKLLDKRGGGSADQQRDQVRRRLFERKVNDQLEAWTQEIRASAYIDNRLDEHGNTAGSSQ</sequence>
<feature type="region of interest" description="Disordered" evidence="7">
    <location>
        <begin position="217"/>
        <end position="237"/>
    </location>
</feature>
<evidence type="ECO:0000256" key="4">
    <source>
        <dbReference type="ARBA" id="ARBA00023186"/>
    </source>
</evidence>
<dbReference type="Pfam" id="PF09312">
    <property type="entry name" value="SurA_N"/>
    <property type="match status" value="1"/>
</dbReference>
<name>A0A5C1A0H9_9GAMM</name>
<evidence type="ECO:0000313" key="10">
    <source>
        <dbReference type="EMBL" id="QEL10579.1"/>
    </source>
</evidence>
<evidence type="ECO:0000256" key="8">
    <source>
        <dbReference type="SAM" id="SignalP"/>
    </source>
</evidence>
<evidence type="ECO:0000256" key="5">
    <source>
        <dbReference type="ARBA" id="ARBA00023235"/>
    </source>
</evidence>
<dbReference type="EMBL" id="CP043420">
    <property type="protein sequence ID" value="QEL10579.1"/>
    <property type="molecule type" value="Genomic_DNA"/>
</dbReference>
<dbReference type="SUPFAM" id="SSF54534">
    <property type="entry name" value="FKBP-like"/>
    <property type="match status" value="1"/>
</dbReference>
<evidence type="ECO:0000313" key="11">
    <source>
        <dbReference type="Proteomes" id="UP000322553"/>
    </source>
</evidence>
<feature type="signal peptide" evidence="8">
    <location>
        <begin position="1"/>
        <end position="29"/>
    </location>
</feature>